<dbReference type="GeneID" id="56904308"/>
<feature type="compositionally biased region" description="Polar residues" evidence="8">
    <location>
        <begin position="1"/>
        <end position="13"/>
    </location>
</feature>
<proteinExistence type="predicted"/>
<evidence type="ECO:0000259" key="9">
    <source>
        <dbReference type="PROSITE" id="PS51192"/>
    </source>
</evidence>
<dbReference type="SMART" id="SM00487">
    <property type="entry name" value="DEXDc"/>
    <property type="match status" value="1"/>
</dbReference>
<feature type="domain" description="Helicase C-terminal" evidence="10">
    <location>
        <begin position="483"/>
        <end position="642"/>
    </location>
</feature>
<evidence type="ECO:0000256" key="3">
    <source>
        <dbReference type="ARBA" id="ARBA00022801"/>
    </source>
</evidence>
<dbReference type="RefSeq" id="WP_041110458.1">
    <property type="nucleotide sequence ID" value="NZ_CP004373.1"/>
</dbReference>
<dbReference type="AlphaFoldDB" id="A0A067Z1T3"/>
<dbReference type="GO" id="GO:0006281">
    <property type="term" value="P:DNA repair"/>
    <property type="evidence" value="ECO:0007669"/>
    <property type="project" value="UniProtKB-KW"/>
</dbReference>
<dbReference type="InterPro" id="IPR045562">
    <property type="entry name" value="RecG_dom3_C"/>
</dbReference>
<dbReference type="HOGENOM" id="CLU_005122_7_1_5"/>
<protein>
    <submittedName>
        <fullName evidence="11">ATP-dependent DNA helicase RecG</fullName>
        <ecNumber evidence="11">3.6.1.-</ecNumber>
    </submittedName>
</protein>
<keyword evidence="1" id="KW-0547">Nucleotide-binding</keyword>
<dbReference type="InterPro" id="IPR014001">
    <property type="entry name" value="Helicase_ATP-bd"/>
</dbReference>
<dbReference type="GO" id="GO:0003677">
    <property type="term" value="F:DNA binding"/>
    <property type="evidence" value="ECO:0007669"/>
    <property type="project" value="UniProtKB-KW"/>
</dbReference>
<keyword evidence="5" id="KW-0067">ATP-binding</keyword>
<dbReference type="PANTHER" id="PTHR47964">
    <property type="entry name" value="ATP-DEPENDENT DNA HELICASE HOMOLOG RECG, CHLOROPLASTIC"/>
    <property type="match status" value="1"/>
</dbReference>
<feature type="domain" description="Helicase ATP-binding" evidence="9">
    <location>
        <begin position="306"/>
        <end position="464"/>
    </location>
</feature>
<dbReference type="InterPro" id="IPR027417">
    <property type="entry name" value="P-loop_NTPase"/>
</dbReference>
<dbReference type="InterPro" id="IPR047112">
    <property type="entry name" value="RecG/Mfd"/>
</dbReference>
<sequence>MPSEQFPQSLPSHSDQEQRNEAWDDRLAPLFAPLTSLPGIGPRHASLLEKIAGGRRVLDLLFTLPERVVDRRILRTVADGHNLAPGEILTAHVRVLSLRKAARPGQPSIIRTEDDTGKLDLVFFQTRNMPSPTVGTELLVSGKTGSFQGELTMPQPDHVVSWAKRDGFPSLEPVWPLTAGLFPYTVRKAMRAALALLPDLPEWLDPSLVTQRKWPSFTQALRLMQSPEIIPPEVAWEPVRNRALSRLAADELLADQLCFGLARLKARERPGRSFPGTGELQAEMLRRFGHKPTHAQTLAIAEIAADLAASTPMMRLLQGDVGAGKTFVAMNAMLQTVESGAQAALMAPTEILARQHFETLSRLCPTECVYLSGTIKGAARRKTLAAIADGTAKIVVGTHALFQDGVTFHDLGLAVIDEQHRFGVRQRMNLSAKGEATDILVMTATPIPRTLQLMEWGEMSVSRLDSKPPGRQPIRTTLHSMDSLDSVLAGISRALRDGVQVFWVCPLIENSETQAAAAAEERWASLEQRFEGLVGLAHGKQDITVRQEALDTFRLGKTRLLVATTVIEVGVDIPAASVMVIEQAERFGLAQLHQLRGRVGRGSKQSFCLLLHDRAATPTAVRRLSLLRDTNDGFLIADEDYRIRGGGDIAGDRQSGLPGFRLAQGARLSLLLTAMQQDSEREIARNPHLEGPRGHALRLLLEIFDRNDPDRLLISG</sequence>
<dbReference type="CDD" id="cd04488">
    <property type="entry name" value="RecG_wedge_OBF"/>
    <property type="match status" value="1"/>
</dbReference>
<dbReference type="SMART" id="SM00490">
    <property type="entry name" value="HELICc"/>
    <property type="match status" value="1"/>
</dbReference>
<dbReference type="Pfam" id="PF19833">
    <property type="entry name" value="RecG_dom3_C"/>
    <property type="match status" value="1"/>
</dbReference>
<dbReference type="Pfam" id="PF00271">
    <property type="entry name" value="Helicase_C"/>
    <property type="match status" value="1"/>
</dbReference>
<dbReference type="InterPro" id="IPR001650">
    <property type="entry name" value="Helicase_C-like"/>
</dbReference>
<dbReference type="GO" id="GO:0003678">
    <property type="term" value="F:DNA helicase activity"/>
    <property type="evidence" value="ECO:0007669"/>
    <property type="project" value="TreeGrafter"/>
</dbReference>
<evidence type="ECO:0000313" key="11">
    <source>
        <dbReference type="EMBL" id="AHK69992.1"/>
    </source>
</evidence>
<dbReference type="KEGG" id="goy:GLS_c00590"/>
<feature type="region of interest" description="Disordered" evidence="8">
    <location>
        <begin position="1"/>
        <end position="21"/>
    </location>
</feature>
<gene>
    <name evidence="11" type="primary">recG</name>
    <name evidence="11" type="ORF">GLS_c00590</name>
</gene>
<keyword evidence="4 11" id="KW-0347">Helicase</keyword>
<evidence type="ECO:0000256" key="8">
    <source>
        <dbReference type="SAM" id="MobiDB-lite"/>
    </source>
</evidence>
<name>A0A067Z1T3_GLUOY</name>
<dbReference type="Pfam" id="PF00270">
    <property type="entry name" value="DEAD"/>
    <property type="match status" value="1"/>
</dbReference>
<evidence type="ECO:0000313" key="12">
    <source>
        <dbReference type="Proteomes" id="UP000031656"/>
    </source>
</evidence>
<dbReference type="GO" id="GO:0005524">
    <property type="term" value="F:ATP binding"/>
    <property type="evidence" value="ECO:0007669"/>
    <property type="project" value="UniProtKB-KW"/>
</dbReference>
<dbReference type="Gene3D" id="3.40.50.300">
    <property type="entry name" value="P-loop containing nucleotide triphosphate hydrolases"/>
    <property type="match status" value="2"/>
</dbReference>
<dbReference type="GO" id="GO:0016787">
    <property type="term" value="F:hydrolase activity"/>
    <property type="evidence" value="ECO:0007669"/>
    <property type="project" value="UniProtKB-KW"/>
</dbReference>
<dbReference type="Proteomes" id="UP000031656">
    <property type="component" value="Chromosome"/>
</dbReference>
<keyword evidence="7" id="KW-0234">DNA repair</keyword>
<dbReference type="NCBIfam" id="NF008164">
    <property type="entry name" value="PRK10917.1-2"/>
    <property type="match status" value="1"/>
</dbReference>
<keyword evidence="6" id="KW-0238">DNA-binding</keyword>
<organism evidence="11 12">
    <name type="scientific">Gluconobacter oxydans DSM 3504</name>
    <dbReference type="NCBI Taxonomy" id="1288313"/>
    <lineage>
        <taxon>Bacteria</taxon>
        <taxon>Pseudomonadati</taxon>
        <taxon>Pseudomonadota</taxon>
        <taxon>Alphaproteobacteria</taxon>
        <taxon>Acetobacterales</taxon>
        <taxon>Acetobacteraceae</taxon>
        <taxon>Gluconobacter</taxon>
    </lineage>
</organism>
<evidence type="ECO:0000256" key="4">
    <source>
        <dbReference type="ARBA" id="ARBA00022806"/>
    </source>
</evidence>
<dbReference type="PANTHER" id="PTHR47964:SF1">
    <property type="entry name" value="ATP-DEPENDENT DNA HELICASE HOMOLOG RECG, CHLOROPLASTIC"/>
    <property type="match status" value="1"/>
</dbReference>
<dbReference type="InterPro" id="IPR012340">
    <property type="entry name" value="NA-bd_OB-fold"/>
</dbReference>
<dbReference type="InterPro" id="IPR011545">
    <property type="entry name" value="DEAD/DEAH_box_helicase_dom"/>
</dbReference>
<evidence type="ECO:0000256" key="1">
    <source>
        <dbReference type="ARBA" id="ARBA00022741"/>
    </source>
</evidence>
<evidence type="ECO:0000259" key="10">
    <source>
        <dbReference type="PROSITE" id="PS51194"/>
    </source>
</evidence>
<dbReference type="PROSITE" id="PS51192">
    <property type="entry name" value="HELICASE_ATP_BIND_1"/>
    <property type="match status" value="1"/>
</dbReference>
<reference evidence="11 12" key="1">
    <citation type="journal article" date="2015" name="Appl. Microbiol. Biotechnol.">
        <title>The consequence of an additional NADH dehydrogenase paralog on the growth of Gluconobacter oxydans DSM3504.</title>
        <authorList>
            <person name="Kostner D."/>
            <person name="Luchterhand B."/>
            <person name="Junker A."/>
            <person name="Volland S."/>
            <person name="Daniel R."/>
            <person name="Buchs J."/>
            <person name="Liebl W."/>
            <person name="Ehrenreich A."/>
        </authorList>
    </citation>
    <scope>NUCLEOTIDE SEQUENCE [LARGE SCALE GENOMIC DNA]</scope>
    <source>
        <strain evidence="11">DSM 3504</strain>
    </source>
</reference>
<dbReference type="CDD" id="cd17992">
    <property type="entry name" value="DEXHc_RecG"/>
    <property type="match status" value="1"/>
</dbReference>
<accession>A0A067Z1T3</accession>
<dbReference type="Gene3D" id="2.40.50.140">
    <property type="entry name" value="Nucleic acid-binding proteins"/>
    <property type="match status" value="1"/>
</dbReference>
<keyword evidence="3 11" id="KW-0378">Hydrolase</keyword>
<evidence type="ECO:0000256" key="2">
    <source>
        <dbReference type="ARBA" id="ARBA00022763"/>
    </source>
</evidence>
<dbReference type="PROSITE" id="PS51194">
    <property type="entry name" value="HELICASE_CTER"/>
    <property type="match status" value="1"/>
</dbReference>
<dbReference type="SUPFAM" id="SSF52540">
    <property type="entry name" value="P-loop containing nucleoside triphosphate hydrolases"/>
    <property type="match status" value="2"/>
</dbReference>
<evidence type="ECO:0000256" key="7">
    <source>
        <dbReference type="ARBA" id="ARBA00023204"/>
    </source>
</evidence>
<dbReference type="EMBL" id="CP004373">
    <property type="protein sequence ID" value="AHK69992.1"/>
    <property type="molecule type" value="Genomic_DNA"/>
</dbReference>
<evidence type="ECO:0000256" key="6">
    <source>
        <dbReference type="ARBA" id="ARBA00023125"/>
    </source>
</evidence>
<keyword evidence="2" id="KW-0227">DNA damage</keyword>
<dbReference type="EC" id="3.6.1.-" evidence="11"/>
<evidence type="ECO:0000256" key="5">
    <source>
        <dbReference type="ARBA" id="ARBA00022840"/>
    </source>
</evidence>
<dbReference type="SUPFAM" id="SSF50249">
    <property type="entry name" value="Nucleic acid-binding proteins"/>
    <property type="match status" value="1"/>
</dbReference>